<dbReference type="InterPro" id="IPR020904">
    <property type="entry name" value="Sc_DH/Rdtase_CS"/>
</dbReference>
<dbReference type="AlphaFoldDB" id="A0A2T9XZU7"/>
<name>A0A2T9XZU7_9FUNG</name>
<dbReference type="PROSITE" id="PS00061">
    <property type="entry name" value="ADH_SHORT"/>
    <property type="match status" value="1"/>
</dbReference>
<dbReference type="GO" id="GO:0016616">
    <property type="term" value="F:oxidoreductase activity, acting on the CH-OH group of donors, NAD or NADP as acceptor"/>
    <property type="evidence" value="ECO:0007669"/>
    <property type="project" value="TreeGrafter"/>
</dbReference>
<dbReference type="PANTHER" id="PTHR24322:SF736">
    <property type="entry name" value="RETINOL DEHYDROGENASE 10"/>
    <property type="match status" value="1"/>
</dbReference>
<dbReference type="Pfam" id="PF00106">
    <property type="entry name" value="adh_short"/>
    <property type="match status" value="1"/>
</dbReference>
<comment type="similarity">
    <text evidence="1 4">Belongs to the short-chain dehydrogenases/reductases (SDR) family.</text>
</comment>
<dbReference type="PRINTS" id="PR00080">
    <property type="entry name" value="SDRFAMILY"/>
</dbReference>
<dbReference type="PRINTS" id="PR00081">
    <property type="entry name" value="GDHRDH"/>
</dbReference>
<organism evidence="6 7">
    <name type="scientific">Furculomyces boomerangus</name>
    <dbReference type="NCBI Taxonomy" id="61424"/>
    <lineage>
        <taxon>Eukaryota</taxon>
        <taxon>Fungi</taxon>
        <taxon>Fungi incertae sedis</taxon>
        <taxon>Zoopagomycota</taxon>
        <taxon>Kickxellomycotina</taxon>
        <taxon>Harpellomycetes</taxon>
        <taxon>Harpellales</taxon>
        <taxon>Harpellaceae</taxon>
        <taxon>Furculomyces</taxon>
    </lineage>
</organism>
<dbReference type="SUPFAM" id="SSF51735">
    <property type="entry name" value="NAD(P)-binding Rossmann-fold domains"/>
    <property type="match status" value="1"/>
</dbReference>
<keyword evidence="3" id="KW-0560">Oxidoreductase</keyword>
<dbReference type="InterPro" id="IPR036291">
    <property type="entry name" value="NAD(P)-bd_dom_sf"/>
</dbReference>
<dbReference type="Gene3D" id="3.40.50.720">
    <property type="entry name" value="NAD(P)-binding Rossmann-like Domain"/>
    <property type="match status" value="1"/>
</dbReference>
<evidence type="ECO:0000313" key="6">
    <source>
        <dbReference type="EMBL" id="PVU85598.1"/>
    </source>
</evidence>
<protein>
    <submittedName>
        <fullName evidence="6">Uncharacterized protein</fullName>
    </submittedName>
</protein>
<evidence type="ECO:0000256" key="3">
    <source>
        <dbReference type="ARBA" id="ARBA00023002"/>
    </source>
</evidence>
<feature type="transmembrane region" description="Helical" evidence="5">
    <location>
        <begin position="20"/>
        <end position="44"/>
    </location>
</feature>
<evidence type="ECO:0000256" key="5">
    <source>
        <dbReference type="SAM" id="Phobius"/>
    </source>
</evidence>
<dbReference type="PANTHER" id="PTHR24322">
    <property type="entry name" value="PKSB"/>
    <property type="match status" value="1"/>
</dbReference>
<gene>
    <name evidence="6" type="ORF">BB559_006927</name>
</gene>
<evidence type="ECO:0000256" key="2">
    <source>
        <dbReference type="ARBA" id="ARBA00022857"/>
    </source>
</evidence>
<evidence type="ECO:0000256" key="4">
    <source>
        <dbReference type="RuleBase" id="RU000363"/>
    </source>
</evidence>
<dbReference type="OrthoDB" id="10253736at2759"/>
<comment type="caution">
    <text evidence="6">The sequence shown here is derived from an EMBL/GenBank/DDBJ whole genome shotgun (WGS) entry which is preliminary data.</text>
</comment>
<keyword evidence="5" id="KW-0812">Transmembrane</keyword>
<dbReference type="EMBL" id="MBFT01001066">
    <property type="protein sequence ID" value="PVU85598.1"/>
    <property type="molecule type" value="Genomic_DNA"/>
</dbReference>
<proteinExistence type="inferred from homology"/>
<keyword evidence="7" id="KW-1185">Reference proteome</keyword>
<dbReference type="STRING" id="61424.A0A2T9XZU7"/>
<reference evidence="6 7" key="1">
    <citation type="journal article" date="2018" name="MBio">
        <title>Comparative Genomics Reveals the Core Gene Toolbox for the Fungus-Insect Symbiosis.</title>
        <authorList>
            <person name="Wang Y."/>
            <person name="Stata M."/>
            <person name="Wang W."/>
            <person name="Stajich J.E."/>
            <person name="White M.M."/>
            <person name="Moncalvo J.M."/>
        </authorList>
    </citation>
    <scope>NUCLEOTIDE SEQUENCE [LARGE SCALE GENOMIC DNA]</scope>
    <source>
        <strain evidence="6 7">AUS-77-4</strain>
    </source>
</reference>
<evidence type="ECO:0000256" key="1">
    <source>
        <dbReference type="ARBA" id="ARBA00006484"/>
    </source>
</evidence>
<dbReference type="Proteomes" id="UP000245699">
    <property type="component" value="Unassembled WGS sequence"/>
</dbReference>
<evidence type="ECO:0000313" key="7">
    <source>
        <dbReference type="Proteomes" id="UP000245699"/>
    </source>
</evidence>
<keyword evidence="5" id="KW-0472">Membrane</keyword>
<accession>A0A2T9XZU7</accession>
<dbReference type="InterPro" id="IPR002347">
    <property type="entry name" value="SDR_fam"/>
</dbReference>
<keyword evidence="2" id="KW-0521">NADP</keyword>
<keyword evidence="5" id="KW-1133">Transmembrane helix</keyword>
<sequence length="323" mass="35267">MANSNPQQNNVLAAVPSSLLVLVLWLVSGVCAICTAVAGVLMLIPQSLIQQVNKASQNSTFDYKKQVVIITGGSNGVGELTVKKFMDLGSKVAVLDIHEPSYKLKDNVKYYHCDVSNSSMVKAVIDKVAKELGPPTVLFNNAGIVVAKSLISSTIEELDRVNNVTYASMMYTTHAVLPYMLEKNNGHIISVASMVSFVTTPKSLTYCAAKAAVHSFFEGLRQELDLNPQGDNIHVSTVYPARIKTNMFSGVKTPQWFVPDVTPDYVAQQVVDTVGSQQGKDLFLPLSTKLLQLIVFFPRNIRNIAYQLTGVATSFDGFKGNKW</sequence>